<comment type="similarity">
    <text evidence="7">Belongs to the transglycosylase MltG family.</text>
</comment>
<dbReference type="Gene3D" id="3.30.1490.480">
    <property type="entry name" value="Endolytic murein transglycosylase"/>
    <property type="match status" value="1"/>
</dbReference>
<evidence type="ECO:0000256" key="3">
    <source>
        <dbReference type="ARBA" id="ARBA00022989"/>
    </source>
</evidence>
<evidence type="ECO:0000256" key="6">
    <source>
        <dbReference type="ARBA" id="ARBA00023316"/>
    </source>
</evidence>
<dbReference type="GO" id="GO:0008932">
    <property type="term" value="F:lytic endotransglycosylase activity"/>
    <property type="evidence" value="ECO:0007669"/>
    <property type="project" value="UniProtKB-UniRule"/>
</dbReference>
<keyword evidence="1 7" id="KW-1003">Cell membrane</keyword>
<dbReference type="InterPro" id="IPR003770">
    <property type="entry name" value="MLTG-like"/>
</dbReference>
<evidence type="ECO:0000313" key="9">
    <source>
        <dbReference type="Proteomes" id="UP000177269"/>
    </source>
</evidence>
<accession>A0A1G2NZH3</accession>
<evidence type="ECO:0000313" key="8">
    <source>
        <dbReference type="EMBL" id="OHA41496.1"/>
    </source>
</evidence>
<dbReference type="GO" id="GO:0005886">
    <property type="term" value="C:plasma membrane"/>
    <property type="evidence" value="ECO:0007669"/>
    <property type="project" value="UniProtKB-SubCell"/>
</dbReference>
<keyword evidence="2 7" id="KW-0812">Transmembrane</keyword>
<evidence type="ECO:0000256" key="2">
    <source>
        <dbReference type="ARBA" id="ARBA00022692"/>
    </source>
</evidence>
<dbReference type="Pfam" id="PF02618">
    <property type="entry name" value="YceG"/>
    <property type="match status" value="1"/>
</dbReference>
<proteinExistence type="inferred from homology"/>
<dbReference type="GO" id="GO:0071555">
    <property type="term" value="P:cell wall organization"/>
    <property type="evidence" value="ECO:0007669"/>
    <property type="project" value="UniProtKB-KW"/>
</dbReference>
<keyword evidence="5 7" id="KW-0456">Lyase</keyword>
<reference evidence="8 9" key="1">
    <citation type="journal article" date="2016" name="Nat. Commun.">
        <title>Thousands of microbial genomes shed light on interconnected biogeochemical processes in an aquifer system.</title>
        <authorList>
            <person name="Anantharaman K."/>
            <person name="Brown C.T."/>
            <person name="Hug L.A."/>
            <person name="Sharon I."/>
            <person name="Castelle C.J."/>
            <person name="Probst A.J."/>
            <person name="Thomas B.C."/>
            <person name="Singh A."/>
            <person name="Wilkins M.J."/>
            <person name="Karaoz U."/>
            <person name="Brodie E.L."/>
            <person name="Williams K.H."/>
            <person name="Hubbard S.S."/>
            <person name="Banfield J.F."/>
        </authorList>
    </citation>
    <scope>NUCLEOTIDE SEQUENCE [LARGE SCALE GENOMIC DNA]</scope>
</reference>
<evidence type="ECO:0000256" key="1">
    <source>
        <dbReference type="ARBA" id="ARBA00022475"/>
    </source>
</evidence>
<name>A0A1G2NZH3_9BACT</name>
<dbReference type="AlphaFoldDB" id="A0A1G2NZH3"/>
<keyword evidence="3 7" id="KW-1133">Transmembrane helix</keyword>
<gene>
    <name evidence="7" type="primary">mltG</name>
    <name evidence="8" type="ORF">A3G52_00920</name>
</gene>
<dbReference type="PANTHER" id="PTHR30518:SF2">
    <property type="entry name" value="ENDOLYTIC MUREIN TRANSGLYCOSYLASE"/>
    <property type="match status" value="1"/>
</dbReference>
<feature type="site" description="Important for catalytic activity" evidence="7">
    <location>
        <position position="224"/>
    </location>
</feature>
<dbReference type="EC" id="4.2.2.29" evidence="7"/>
<organism evidence="8 9">
    <name type="scientific">Candidatus Taylorbacteria bacterium RIFCSPLOWO2_12_FULL_43_20</name>
    <dbReference type="NCBI Taxonomy" id="1802332"/>
    <lineage>
        <taxon>Bacteria</taxon>
        <taxon>Candidatus Tayloriibacteriota</taxon>
    </lineage>
</organism>
<comment type="caution">
    <text evidence="8">The sequence shown here is derived from an EMBL/GenBank/DDBJ whole genome shotgun (WGS) entry which is preliminary data.</text>
</comment>
<comment type="function">
    <text evidence="7">Functions as a peptidoglycan terminase that cleaves nascent peptidoglycan strands endolytically to terminate their elongation.</text>
</comment>
<evidence type="ECO:0000256" key="5">
    <source>
        <dbReference type="ARBA" id="ARBA00023239"/>
    </source>
</evidence>
<dbReference type="HAMAP" id="MF_02065">
    <property type="entry name" value="MltG"/>
    <property type="match status" value="1"/>
</dbReference>
<sequence length="338" mass="38639">MKYMKDWQTTNYEKYRSRALNRAGIRYLVTTLVVIVSACLTFYQLFLSPPSGFPKSIVFSIKKGETLSQISDRMKDTAIIRRSFSLINYVILLKGETKVVAGDYYFEKPLSVMGVGERITKGSFNLVPLKITFPEGLSNREYASIAEPLLPQFDSENFIRLVQDKEGYLFPDTYLFISNSDEKDVADHMTDNFNDKISVIQDQIDSSPHTLGEIITMASIIEEEAVTEEARKIVSGILWKRLENGMLLQVDSTFKYINGKSTYEITADDLKIESPYNTHKYAGLPPTPISNPGMESILAALNPTETEYFYFLSDREGNMYYAEDFEDHKKNKAKYFDN</sequence>
<dbReference type="Proteomes" id="UP000177269">
    <property type="component" value="Unassembled WGS sequence"/>
</dbReference>
<dbReference type="PANTHER" id="PTHR30518">
    <property type="entry name" value="ENDOLYTIC MUREIN TRANSGLYCOSYLASE"/>
    <property type="match status" value="1"/>
</dbReference>
<dbReference type="NCBIfam" id="TIGR00247">
    <property type="entry name" value="endolytic transglycosylase MltG"/>
    <property type="match status" value="1"/>
</dbReference>
<feature type="transmembrane region" description="Helical" evidence="7">
    <location>
        <begin position="24"/>
        <end position="46"/>
    </location>
</feature>
<evidence type="ECO:0000256" key="4">
    <source>
        <dbReference type="ARBA" id="ARBA00023136"/>
    </source>
</evidence>
<keyword evidence="6 7" id="KW-0961">Cell wall biogenesis/degradation</keyword>
<comment type="catalytic activity">
    <reaction evidence="7">
        <text>a peptidoglycan chain = a peptidoglycan chain with N-acetyl-1,6-anhydromuramyl-[peptide] at the reducing end + a peptidoglycan chain with N-acetylglucosamine at the non-reducing end.</text>
        <dbReference type="EC" id="4.2.2.29"/>
    </reaction>
</comment>
<keyword evidence="4 7" id="KW-0472">Membrane</keyword>
<evidence type="ECO:0000256" key="7">
    <source>
        <dbReference type="HAMAP-Rule" id="MF_02065"/>
    </source>
</evidence>
<protein>
    <recommendedName>
        <fullName evidence="7">Endolytic murein transglycosylase</fullName>
        <ecNumber evidence="7">4.2.2.29</ecNumber>
    </recommendedName>
    <alternativeName>
        <fullName evidence="7">Peptidoglycan lytic transglycosylase</fullName>
    </alternativeName>
    <alternativeName>
        <fullName evidence="7">Peptidoglycan polymerization terminase</fullName>
    </alternativeName>
</protein>
<dbReference type="EMBL" id="MHSK01000032">
    <property type="protein sequence ID" value="OHA41496.1"/>
    <property type="molecule type" value="Genomic_DNA"/>
</dbReference>
<dbReference type="GO" id="GO:0009252">
    <property type="term" value="P:peptidoglycan biosynthetic process"/>
    <property type="evidence" value="ECO:0007669"/>
    <property type="project" value="UniProtKB-UniRule"/>
</dbReference>
<comment type="subcellular location">
    <subcellularLocation>
        <location evidence="7">Cell membrane</location>
        <topology evidence="7">Single-pass membrane protein</topology>
    </subcellularLocation>
</comment>